<evidence type="ECO:0000256" key="1">
    <source>
        <dbReference type="SAM" id="SignalP"/>
    </source>
</evidence>
<dbReference type="RefSeq" id="WP_184655845.1">
    <property type="nucleotide sequence ID" value="NZ_JACHBU010000010.1"/>
</dbReference>
<dbReference type="Proteomes" id="UP000585437">
    <property type="component" value="Unassembled WGS sequence"/>
</dbReference>
<gene>
    <name evidence="2" type="ORF">F4695_004137</name>
</gene>
<name>A0A7X0JN95_9HYPH</name>
<protein>
    <submittedName>
        <fullName evidence="2">Ca2+-binding EF-hand superfamily protein</fullName>
    </submittedName>
</protein>
<dbReference type="Gene3D" id="1.10.238.10">
    <property type="entry name" value="EF-hand"/>
    <property type="match status" value="1"/>
</dbReference>
<keyword evidence="3" id="KW-1185">Reference proteome</keyword>
<sequence length="94" mass="10189">MANVKLITPVLIVFGVLAVASSGYAQQEAFMTADKNADTMLDQPEFKVFIDTMAASGKPIALKVKQAGRYNLAFGRIDKDKNGLLTPNELQSLK</sequence>
<dbReference type="InterPro" id="IPR011992">
    <property type="entry name" value="EF-hand-dom_pair"/>
</dbReference>
<keyword evidence="1" id="KW-0732">Signal</keyword>
<dbReference type="InterPro" id="IPR018247">
    <property type="entry name" value="EF_Hand_1_Ca_BS"/>
</dbReference>
<accession>A0A7X0JN95</accession>
<feature type="signal peptide" evidence="1">
    <location>
        <begin position="1"/>
        <end position="25"/>
    </location>
</feature>
<reference evidence="2 3" key="1">
    <citation type="submission" date="2020-08" db="EMBL/GenBank/DDBJ databases">
        <title>The Agave Microbiome: Exploring the role of microbial communities in plant adaptations to desert environments.</title>
        <authorList>
            <person name="Partida-Martinez L.P."/>
        </authorList>
    </citation>
    <scope>NUCLEOTIDE SEQUENCE [LARGE SCALE GENOMIC DNA]</scope>
    <source>
        <strain evidence="2 3">AS3.12</strain>
    </source>
</reference>
<dbReference type="PROSITE" id="PS00018">
    <property type="entry name" value="EF_HAND_1"/>
    <property type="match status" value="1"/>
</dbReference>
<dbReference type="SUPFAM" id="SSF47473">
    <property type="entry name" value="EF-hand"/>
    <property type="match status" value="1"/>
</dbReference>
<comment type="caution">
    <text evidence="2">The sequence shown here is derived from an EMBL/GenBank/DDBJ whole genome shotgun (WGS) entry which is preliminary data.</text>
</comment>
<dbReference type="AlphaFoldDB" id="A0A7X0JN95"/>
<proteinExistence type="predicted"/>
<organism evidence="2 3">
    <name type="scientific">Rhizobium soli</name>
    <dbReference type="NCBI Taxonomy" id="424798"/>
    <lineage>
        <taxon>Bacteria</taxon>
        <taxon>Pseudomonadati</taxon>
        <taxon>Pseudomonadota</taxon>
        <taxon>Alphaproteobacteria</taxon>
        <taxon>Hyphomicrobiales</taxon>
        <taxon>Rhizobiaceae</taxon>
        <taxon>Rhizobium/Agrobacterium group</taxon>
        <taxon>Rhizobium</taxon>
    </lineage>
</organism>
<evidence type="ECO:0000313" key="2">
    <source>
        <dbReference type="EMBL" id="MBB6510745.1"/>
    </source>
</evidence>
<dbReference type="EMBL" id="JACHBU010000010">
    <property type="protein sequence ID" value="MBB6510745.1"/>
    <property type="molecule type" value="Genomic_DNA"/>
</dbReference>
<feature type="chain" id="PRO_5030607641" evidence="1">
    <location>
        <begin position="26"/>
        <end position="94"/>
    </location>
</feature>
<evidence type="ECO:0000313" key="3">
    <source>
        <dbReference type="Proteomes" id="UP000585437"/>
    </source>
</evidence>